<dbReference type="AlphaFoldDB" id="A0A934R3I6"/>
<organism evidence="1 2">
    <name type="scientific">Luteolibacter yonseiensis</name>
    <dbReference type="NCBI Taxonomy" id="1144680"/>
    <lineage>
        <taxon>Bacteria</taxon>
        <taxon>Pseudomonadati</taxon>
        <taxon>Verrucomicrobiota</taxon>
        <taxon>Verrucomicrobiia</taxon>
        <taxon>Verrucomicrobiales</taxon>
        <taxon>Verrucomicrobiaceae</taxon>
        <taxon>Luteolibacter</taxon>
    </lineage>
</organism>
<sequence length="101" mass="11173">MKKTFPLTSPLHQPARVVEQIKADVRKYLKRERKKALPEGVDFWDFDCKIGQGESAPETKHVEEIIPAIDQAAAAEAGAVYIEILAKPGHRKPKDGADNPA</sequence>
<dbReference type="RefSeq" id="WP_200350586.1">
    <property type="nucleotide sequence ID" value="NZ_BAABHZ010000008.1"/>
</dbReference>
<accession>A0A934R3I6</accession>
<dbReference type="EMBL" id="JAENIK010000009">
    <property type="protein sequence ID" value="MBK1815626.1"/>
    <property type="molecule type" value="Genomic_DNA"/>
</dbReference>
<reference evidence="1" key="1">
    <citation type="submission" date="2021-01" db="EMBL/GenBank/DDBJ databases">
        <title>Modified the classification status of verrucomicrobia.</title>
        <authorList>
            <person name="Feng X."/>
        </authorList>
    </citation>
    <scope>NUCLEOTIDE SEQUENCE</scope>
    <source>
        <strain evidence="1">JCM 18052</strain>
    </source>
</reference>
<evidence type="ECO:0000313" key="1">
    <source>
        <dbReference type="EMBL" id="MBK1815626.1"/>
    </source>
</evidence>
<comment type="caution">
    <text evidence="1">The sequence shown here is derived from an EMBL/GenBank/DDBJ whole genome shotgun (WGS) entry which is preliminary data.</text>
</comment>
<dbReference type="Pfam" id="PF19669">
    <property type="entry name" value="DUF6172"/>
    <property type="match status" value="1"/>
</dbReference>
<protein>
    <submittedName>
        <fullName evidence="1">Uncharacterized protein</fullName>
    </submittedName>
</protein>
<evidence type="ECO:0000313" key="2">
    <source>
        <dbReference type="Proteomes" id="UP000600139"/>
    </source>
</evidence>
<keyword evidence="2" id="KW-1185">Reference proteome</keyword>
<proteinExistence type="predicted"/>
<gene>
    <name evidence="1" type="ORF">JIN84_08365</name>
</gene>
<dbReference type="Proteomes" id="UP000600139">
    <property type="component" value="Unassembled WGS sequence"/>
</dbReference>
<dbReference type="InterPro" id="IPR046170">
    <property type="entry name" value="DUF6172"/>
</dbReference>
<name>A0A934R3I6_9BACT</name>